<reference evidence="7 8" key="1">
    <citation type="submission" date="2019-08" db="EMBL/GenBank/DDBJ databases">
        <title>In-depth cultivation of the pig gut microbiome towards novel bacterial diversity and tailored functional studies.</title>
        <authorList>
            <person name="Wylensek D."/>
            <person name="Hitch T.C.A."/>
            <person name="Clavel T."/>
        </authorList>
    </citation>
    <scope>NUCLEOTIDE SEQUENCE [LARGE SCALE GENOMIC DNA]</scope>
    <source>
        <strain evidence="7 8">WCA-693-APC-5D-A</strain>
    </source>
</reference>
<dbReference type="GO" id="GO:0005524">
    <property type="term" value="F:ATP binding"/>
    <property type="evidence" value="ECO:0007669"/>
    <property type="project" value="UniProtKB-UniRule"/>
</dbReference>
<evidence type="ECO:0000259" key="5">
    <source>
        <dbReference type="Pfam" id="PF03668"/>
    </source>
</evidence>
<feature type="domain" description="RapZ C-terminal" evidence="6">
    <location>
        <begin position="172"/>
        <end position="291"/>
    </location>
</feature>
<comment type="caution">
    <text evidence="7">The sequence shown here is derived from an EMBL/GenBank/DDBJ whole genome shotgun (WGS) entry which is preliminary data.</text>
</comment>
<dbReference type="SUPFAM" id="SSF52540">
    <property type="entry name" value="P-loop containing nucleoside triphosphate hydrolases"/>
    <property type="match status" value="1"/>
</dbReference>
<feature type="binding site" evidence="4">
    <location>
        <begin position="69"/>
        <end position="72"/>
    </location>
    <ligand>
        <name>GTP</name>
        <dbReference type="ChEBI" id="CHEBI:37565"/>
    </ligand>
</feature>
<feature type="binding site" evidence="4">
    <location>
        <begin position="18"/>
        <end position="25"/>
    </location>
    <ligand>
        <name>ATP</name>
        <dbReference type="ChEBI" id="CHEBI:30616"/>
    </ligand>
</feature>
<proteinExistence type="inferred from homology"/>
<dbReference type="PANTHER" id="PTHR30448">
    <property type="entry name" value="RNASE ADAPTER PROTEIN RAPZ"/>
    <property type="match status" value="1"/>
</dbReference>
<dbReference type="HAMAP" id="MF_00636">
    <property type="entry name" value="RapZ_like"/>
    <property type="match status" value="1"/>
</dbReference>
<dbReference type="RefSeq" id="WP_154405616.1">
    <property type="nucleotide sequence ID" value="NZ_JAQXJM010000049.1"/>
</dbReference>
<keyword evidence="2 4" id="KW-0067">ATP-binding</keyword>
<evidence type="ECO:0000256" key="1">
    <source>
        <dbReference type="ARBA" id="ARBA00022741"/>
    </source>
</evidence>
<evidence type="ECO:0000256" key="4">
    <source>
        <dbReference type="HAMAP-Rule" id="MF_00636"/>
    </source>
</evidence>
<evidence type="ECO:0000313" key="7">
    <source>
        <dbReference type="EMBL" id="MSU07752.1"/>
    </source>
</evidence>
<feature type="domain" description="RapZ-like N-terminal" evidence="5">
    <location>
        <begin position="12"/>
        <end position="165"/>
    </location>
</feature>
<name>A0A6I2UF80_9FIRM</name>
<evidence type="ECO:0000313" key="8">
    <source>
        <dbReference type="Proteomes" id="UP000433181"/>
    </source>
</evidence>
<dbReference type="InterPro" id="IPR053931">
    <property type="entry name" value="RapZ_C"/>
</dbReference>
<accession>A0A6I2UF80</accession>
<dbReference type="Gene3D" id="3.40.50.300">
    <property type="entry name" value="P-loop containing nucleotide triphosphate hydrolases"/>
    <property type="match status" value="1"/>
</dbReference>
<keyword evidence="1 4" id="KW-0547">Nucleotide-binding</keyword>
<dbReference type="Proteomes" id="UP000433181">
    <property type="component" value="Unassembled WGS sequence"/>
</dbReference>
<evidence type="ECO:0000256" key="3">
    <source>
        <dbReference type="ARBA" id="ARBA00023134"/>
    </source>
</evidence>
<gene>
    <name evidence="7" type="primary">rapZ</name>
    <name evidence="7" type="ORF">FYJ84_01945</name>
</gene>
<keyword evidence="8" id="KW-1185">Reference proteome</keyword>
<dbReference type="InterPro" id="IPR005337">
    <property type="entry name" value="RapZ-like"/>
</dbReference>
<dbReference type="Pfam" id="PF22740">
    <property type="entry name" value="PapZ_C"/>
    <property type="match status" value="1"/>
</dbReference>
<evidence type="ECO:0000259" key="6">
    <source>
        <dbReference type="Pfam" id="PF22740"/>
    </source>
</evidence>
<dbReference type="NCBIfam" id="NF003828">
    <property type="entry name" value="PRK05416.1"/>
    <property type="match status" value="1"/>
</dbReference>
<evidence type="ECO:0000256" key="2">
    <source>
        <dbReference type="ARBA" id="ARBA00022840"/>
    </source>
</evidence>
<dbReference type="GeneID" id="96777669"/>
<dbReference type="PIRSF" id="PIRSF005052">
    <property type="entry name" value="P-loopkin"/>
    <property type="match status" value="1"/>
</dbReference>
<dbReference type="EMBL" id="VUNR01000003">
    <property type="protein sequence ID" value="MSU07752.1"/>
    <property type="molecule type" value="Genomic_DNA"/>
</dbReference>
<dbReference type="GO" id="GO:0005525">
    <property type="term" value="F:GTP binding"/>
    <property type="evidence" value="ECO:0007669"/>
    <property type="project" value="UniProtKB-UniRule"/>
</dbReference>
<dbReference type="InterPro" id="IPR027417">
    <property type="entry name" value="P-loop_NTPase"/>
</dbReference>
<protein>
    <submittedName>
        <fullName evidence="7">RNase adapter RapZ</fullName>
    </submittedName>
</protein>
<dbReference type="AlphaFoldDB" id="A0A6I2UF80"/>
<dbReference type="Pfam" id="PF03668">
    <property type="entry name" value="RapZ-like_N"/>
    <property type="match status" value="1"/>
</dbReference>
<sequence length="304" mass="35033">MEKEKSKENCCEFIIVTGMSGSGKTQACRYLEDIGYFVVDNLPPVFIPKFAELCQQSGGSVSKVVLVVDTRSREFFDTFIHVLEDMDRDNQQYVLLFMDASDAAIIRRYKETRRRHPMAPSSRISEGVAKERERLVQVRNKATYIVDTSELKKIDLKEKILKLFAPRVGEKMNINVISFGFKFGMPLDADLVFDVRFLPNPFYVESMRHKSGSVPDVAAYIDQWPVTREFKQHLDNLVNFLIPQYEKEGKAQLVIAAGCTGGMHRSVFIANHIYQLLKDKGCQVKLEHRDLMKNEVWEHVREEV</sequence>
<dbReference type="PANTHER" id="PTHR30448:SF0">
    <property type="entry name" value="RNASE ADAPTER PROTEIN RAPZ"/>
    <property type="match status" value="1"/>
</dbReference>
<keyword evidence="3 4" id="KW-0342">GTP-binding</keyword>
<dbReference type="InterPro" id="IPR053930">
    <property type="entry name" value="RapZ-like_N"/>
</dbReference>
<organism evidence="7 8">
    <name type="scientific">Anaerovibrio slackiae</name>
    <dbReference type="NCBI Taxonomy" id="2652309"/>
    <lineage>
        <taxon>Bacteria</taxon>
        <taxon>Bacillati</taxon>
        <taxon>Bacillota</taxon>
        <taxon>Negativicutes</taxon>
        <taxon>Selenomonadales</taxon>
        <taxon>Selenomonadaceae</taxon>
        <taxon>Anaerovibrio</taxon>
    </lineage>
</organism>